<dbReference type="KEGG" id="mpro:BJP34_27105"/>
<dbReference type="STRING" id="1458985.BJP34_27105"/>
<gene>
    <name evidence="1" type="ORF">BJP34_27105</name>
</gene>
<evidence type="ECO:0000313" key="2">
    <source>
        <dbReference type="Proteomes" id="UP000177870"/>
    </source>
</evidence>
<reference evidence="2" key="1">
    <citation type="submission" date="2016-10" db="EMBL/GenBank/DDBJ databases">
        <title>Comparative genomics uncovers the prolific and rare metabolic potential of the cyanobacterial genus Moorea.</title>
        <authorList>
            <person name="Leao T."/>
            <person name="Castelao G."/>
            <person name="Korobeynikov A."/>
            <person name="Monroe E.A."/>
            <person name="Podell S."/>
            <person name="Glukhov E."/>
            <person name="Allen E."/>
            <person name="Gerwick W.H."/>
            <person name="Gerwick L."/>
        </authorList>
    </citation>
    <scope>NUCLEOTIDE SEQUENCE [LARGE SCALE GENOMIC DNA]</scope>
    <source>
        <strain evidence="2">PAL-8-15-08-1</strain>
    </source>
</reference>
<accession>A0A1D8TYA1</accession>
<organism evidence="1 2">
    <name type="scientific">Moorena producens PAL-8-15-08-1</name>
    <dbReference type="NCBI Taxonomy" id="1458985"/>
    <lineage>
        <taxon>Bacteria</taxon>
        <taxon>Bacillati</taxon>
        <taxon>Cyanobacteriota</taxon>
        <taxon>Cyanophyceae</taxon>
        <taxon>Coleofasciculales</taxon>
        <taxon>Coleofasciculaceae</taxon>
        <taxon>Moorena</taxon>
    </lineage>
</organism>
<dbReference type="Proteomes" id="UP000177870">
    <property type="component" value="Chromosome"/>
</dbReference>
<sequence>MLRNPAASIRILSNYQWGKVLYFLVLGSREQGAGSREQGAGNSELPKILDFVAHPIDNCYC</sequence>
<evidence type="ECO:0000313" key="1">
    <source>
        <dbReference type="EMBL" id="AOX02622.1"/>
    </source>
</evidence>
<dbReference type="EMBL" id="CP017599">
    <property type="protein sequence ID" value="AOX02622.1"/>
    <property type="molecule type" value="Genomic_DNA"/>
</dbReference>
<protein>
    <submittedName>
        <fullName evidence="1">Uncharacterized protein</fullName>
    </submittedName>
</protein>
<dbReference type="AlphaFoldDB" id="A0A1D8TYA1"/>
<proteinExistence type="predicted"/>
<name>A0A1D8TYA1_9CYAN</name>